<keyword evidence="1" id="KW-0614">Plasmid</keyword>
<dbReference type="AlphaFoldDB" id="G9WJV1"/>
<organism evidence="1 2">
    <name type="scientific">Oenococcus kitaharae DSM 17330</name>
    <dbReference type="NCBI Taxonomy" id="1045004"/>
    <lineage>
        <taxon>Bacteria</taxon>
        <taxon>Bacillati</taxon>
        <taxon>Bacillota</taxon>
        <taxon>Bacilli</taxon>
        <taxon>Lactobacillales</taxon>
        <taxon>Lactobacillaceae</taxon>
        <taxon>Oenococcus</taxon>
    </lineage>
</organism>
<keyword evidence="2" id="KW-1185">Reference proteome</keyword>
<evidence type="ECO:0000313" key="2">
    <source>
        <dbReference type="Proteomes" id="UP000004959"/>
    </source>
</evidence>
<accession>G9WJV1</accession>
<gene>
    <name evidence="1" type="ORF">OKIT_1874</name>
</gene>
<dbReference type="HOGENOM" id="CLU_3101552_0_0_9"/>
<dbReference type="EMBL" id="AFVZ01000002">
    <property type="protein sequence ID" value="EHN58119.1"/>
    <property type="molecule type" value="Genomic_DNA"/>
</dbReference>
<proteinExistence type="predicted"/>
<protein>
    <submittedName>
        <fullName evidence="1">Uncharacterized protein</fullName>
    </submittedName>
</protein>
<name>G9WJV1_9LACO</name>
<sequence>MIPVKVKTLAPTVSVEQLAKAKTTPVELKDLNMGQYNGALWFNCTDVLPKK</sequence>
<comment type="caution">
    <text evidence="1">The sequence shown here is derived from an EMBL/GenBank/DDBJ whole genome shotgun (WGS) entry which is preliminary data.</text>
</comment>
<reference evidence="1 2" key="1">
    <citation type="journal article" date="2012" name="PLoS ONE">
        <title>Functional divergence in the genus oenococcus as predicted by genome sequencing of the newly-described species, Oenococcus kitaharae.</title>
        <authorList>
            <person name="Borneman A.R."/>
            <person name="McCarthy J.M."/>
            <person name="Chambers P.J."/>
            <person name="Bartowsky E.J."/>
        </authorList>
    </citation>
    <scope>NUCLEOTIDE SEQUENCE [LARGE SCALE GENOMIC DNA]</scope>
    <source>
        <strain evidence="2">DSM17330</strain>
        <plasmid evidence="1">unnamed</plasmid>
    </source>
</reference>
<dbReference type="Proteomes" id="UP000004959">
    <property type="component" value="Plasmid unnamed"/>
</dbReference>
<dbReference type="PATRIC" id="fig|1045004.4.peg.1844"/>
<evidence type="ECO:0000313" key="1">
    <source>
        <dbReference type="EMBL" id="EHN58119.1"/>
    </source>
</evidence>
<geneLocation type="plasmid" evidence="2"/>